<name>A0ABY5YU73_9MICC</name>
<dbReference type="EMBL" id="CP104275">
    <property type="protein sequence ID" value="UWX98664.1"/>
    <property type="molecule type" value="Genomic_DNA"/>
</dbReference>
<feature type="compositionally biased region" description="Low complexity" evidence="1">
    <location>
        <begin position="57"/>
        <end position="75"/>
    </location>
</feature>
<evidence type="ECO:0000256" key="1">
    <source>
        <dbReference type="SAM" id="MobiDB-lite"/>
    </source>
</evidence>
<sequence>MTASADANLRAAWRADPGTARLLAAAGAAQQVWAARAGAQADPAAPGAAGAAGPGGSSAVPADSGNDDAGPAAGRDAPKCPDTEAAPDAAAALKAAIDAEFGAAYAYEVALAQDPPGAALREEWGKRIAEHQSRGTDAVGYLSDLCLPAVAPVAAYRLDAGFLRDPAAGLPALEQRFPAVYADLVALSEGSLRSWAIDRLAAVTGELYLQADAVPAAPGLDAVPDDLPWN</sequence>
<feature type="domain" description="DUF4439" evidence="2">
    <location>
        <begin position="92"/>
        <end position="221"/>
    </location>
</feature>
<gene>
    <name evidence="3" type="ORF">N2K95_05475</name>
</gene>
<proteinExistence type="predicted"/>
<keyword evidence="4" id="KW-1185">Reference proteome</keyword>
<evidence type="ECO:0000313" key="4">
    <source>
        <dbReference type="Proteomes" id="UP001059859"/>
    </source>
</evidence>
<dbReference type="Pfam" id="PF14530">
    <property type="entry name" value="DUF4439"/>
    <property type="match status" value="1"/>
</dbReference>
<organism evidence="3 4">
    <name type="scientific">Arthrobacter zhaoxinii</name>
    <dbReference type="NCBI Taxonomy" id="2964616"/>
    <lineage>
        <taxon>Bacteria</taxon>
        <taxon>Bacillati</taxon>
        <taxon>Actinomycetota</taxon>
        <taxon>Actinomycetes</taxon>
        <taxon>Micrococcales</taxon>
        <taxon>Micrococcaceae</taxon>
        <taxon>Arthrobacter</taxon>
    </lineage>
</organism>
<protein>
    <submittedName>
        <fullName evidence="3">Ferritin-like domain-containing protein</fullName>
    </submittedName>
</protein>
<dbReference type="InterPro" id="IPR009078">
    <property type="entry name" value="Ferritin-like_SF"/>
</dbReference>
<dbReference type="InterPro" id="IPR012347">
    <property type="entry name" value="Ferritin-like"/>
</dbReference>
<dbReference type="SUPFAM" id="SSF47240">
    <property type="entry name" value="Ferritin-like"/>
    <property type="match status" value="1"/>
</dbReference>
<dbReference type="Gene3D" id="1.20.1260.10">
    <property type="match status" value="1"/>
</dbReference>
<feature type="compositionally biased region" description="Low complexity" evidence="1">
    <location>
        <begin position="34"/>
        <end position="49"/>
    </location>
</feature>
<dbReference type="Proteomes" id="UP001059859">
    <property type="component" value="Chromosome"/>
</dbReference>
<accession>A0ABY5YU73</accession>
<evidence type="ECO:0000259" key="2">
    <source>
        <dbReference type="Pfam" id="PF14530"/>
    </source>
</evidence>
<dbReference type="InterPro" id="IPR029447">
    <property type="entry name" value="DUF4439"/>
</dbReference>
<feature type="region of interest" description="Disordered" evidence="1">
    <location>
        <begin position="34"/>
        <end position="85"/>
    </location>
</feature>
<evidence type="ECO:0000313" key="3">
    <source>
        <dbReference type="EMBL" id="UWX98664.1"/>
    </source>
</evidence>
<reference evidence="3" key="1">
    <citation type="submission" date="2022-09" db="EMBL/GenBank/DDBJ databases">
        <title>Novel species in genus Arthrobacter.</title>
        <authorList>
            <person name="Liu Y."/>
        </authorList>
    </citation>
    <scope>NUCLEOTIDE SEQUENCE</scope>
    <source>
        <strain evidence="3">Zg-Y815</strain>
    </source>
</reference>